<accession>D5GM18</accession>
<dbReference type="GO" id="GO:0005816">
    <property type="term" value="C:spindle pole body"/>
    <property type="evidence" value="ECO:0007669"/>
    <property type="project" value="TreeGrafter"/>
</dbReference>
<dbReference type="InParanoid" id="D5GM18"/>
<dbReference type="GO" id="GO:0015031">
    <property type="term" value="P:protein transport"/>
    <property type="evidence" value="ECO:0007669"/>
    <property type="project" value="UniProtKB-KW"/>
</dbReference>
<dbReference type="Proteomes" id="UP000006911">
    <property type="component" value="Unassembled WGS sequence"/>
</dbReference>
<proteinExistence type="inferred from homology"/>
<keyword evidence="8" id="KW-1133">Transmembrane helix</keyword>
<organism evidence="13 14">
    <name type="scientific">Tuber melanosporum (strain Mel28)</name>
    <name type="common">Perigord black truffle</name>
    <dbReference type="NCBI Taxonomy" id="656061"/>
    <lineage>
        <taxon>Eukaryota</taxon>
        <taxon>Fungi</taxon>
        <taxon>Dikarya</taxon>
        <taxon>Ascomycota</taxon>
        <taxon>Pezizomycotina</taxon>
        <taxon>Pezizomycetes</taxon>
        <taxon>Pezizales</taxon>
        <taxon>Tuberaceae</taxon>
        <taxon>Tuber</taxon>
    </lineage>
</organism>
<dbReference type="GO" id="GO:0051028">
    <property type="term" value="P:mRNA transport"/>
    <property type="evidence" value="ECO:0007669"/>
    <property type="project" value="UniProtKB-KW"/>
</dbReference>
<comment type="similarity">
    <text evidence="3">Belongs to the NDC1 family.</text>
</comment>
<reference evidence="13 14" key="1">
    <citation type="journal article" date="2010" name="Nature">
        <title>Perigord black truffle genome uncovers evolutionary origins and mechanisms of symbiosis.</title>
        <authorList>
            <person name="Martin F."/>
            <person name="Kohler A."/>
            <person name="Murat C."/>
            <person name="Balestrini R."/>
            <person name="Coutinho P.M."/>
            <person name="Jaillon O."/>
            <person name="Montanini B."/>
            <person name="Morin E."/>
            <person name="Noel B."/>
            <person name="Percudani R."/>
            <person name="Porcel B."/>
            <person name="Rubini A."/>
            <person name="Amicucci A."/>
            <person name="Amselem J."/>
            <person name="Anthouard V."/>
            <person name="Arcioni S."/>
            <person name="Artiguenave F."/>
            <person name="Aury J.M."/>
            <person name="Ballario P."/>
            <person name="Bolchi A."/>
            <person name="Brenna A."/>
            <person name="Brun A."/>
            <person name="Buee M."/>
            <person name="Cantarel B."/>
            <person name="Chevalier G."/>
            <person name="Couloux A."/>
            <person name="Da Silva C."/>
            <person name="Denoeud F."/>
            <person name="Duplessis S."/>
            <person name="Ghignone S."/>
            <person name="Hilselberger B."/>
            <person name="Iotti M."/>
            <person name="Marcais B."/>
            <person name="Mello A."/>
            <person name="Miranda M."/>
            <person name="Pacioni G."/>
            <person name="Quesneville H."/>
            <person name="Riccioni C."/>
            <person name="Ruotolo R."/>
            <person name="Splivallo R."/>
            <person name="Stocchi V."/>
            <person name="Tisserant E."/>
            <person name="Viscomi A.R."/>
            <person name="Zambonelli A."/>
            <person name="Zampieri E."/>
            <person name="Henrissat B."/>
            <person name="Lebrun M.H."/>
            <person name="Paolocci F."/>
            <person name="Bonfante P."/>
            <person name="Ottonello S."/>
            <person name="Wincker P."/>
        </authorList>
    </citation>
    <scope>NUCLEOTIDE SEQUENCE [LARGE SCALE GENOMIC DNA]</scope>
    <source>
        <strain evidence="13 14">Mel28</strain>
    </source>
</reference>
<dbReference type="Pfam" id="PF09531">
    <property type="entry name" value="Ndc1_Nup"/>
    <property type="match status" value="1"/>
</dbReference>
<dbReference type="STRING" id="656061.D5GM18"/>
<evidence type="ECO:0000256" key="11">
    <source>
        <dbReference type="ARBA" id="ARBA00023136"/>
    </source>
</evidence>
<dbReference type="EMBL" id="FN430351">
    <property type="protein sequence ID" value="CAZ85561.1"/>
    <property type="molecule type" value="Genomic_DNA"/>
</dbReference>
<evidence type="ECO:0000256" key="9">
    <source>
        <dbReference type="ARBA" id="ARBA00023010"/>
    </source>
</evidence>
<dbReference type="OMA" id="FWELAYL"/>
<evidence type="ECO:0000313" key="13">
    <source>
        <dbReference type="EMBL" id="CAZ85561.1"/>
    </source>
</evidence>
<dbReference type="GO" id="GO:0030674">
    <property type="term" value="F:protein-macromolecule adaptor activity"/>
    <property type="evidence" value="ECO:0007669"/>
    <property type="project" value="TreeGrafter"/>
</dbReference>
<evidence type="ECO:0000256" key="12">
    <source>
        <dbReference type="ARBA" id="ARBA00023242"/>
    </source>
</evidence>
<sequence>MLAFWELAYLAQNSAARRKAIYTDVNRKPANIFEQILSQSLSVLGEVDLKLAEVRNPPAPTALILATPSSTAASAIPSPPPIPISQINPLLISPVSSTHKFLEGVQSKDGSTPTLQHVIEKLPCQPPSIAEVEASATKSFKSKMEPFLSSPWGSMFRQSIHATTSQLIPNVGLQVNAVQAISRLVTSSLAEDEYGIVQSHAPTLLASFISMMDTLDKYIASPPISWTDVESIQKQEKGELHLAEPHLLLSTLKEGFKDIATAYAPYIDDMGLASDTRKIILETRERGLP</sequence>
<comment type="subcellular location">
    <subcellularLocation>
        <location evidence="1">Nucleus membrane</location>
        <topology evidence="1">Multi-pass membrane protein</topology>
    </subcellularLocation>
    <subcellularLocation>
        <location evidence="2">Nucleus</location>
        <location evidence="2">Nuclear pore complex</location>
    </subcellularLocation>
</comment>
<evidence type="ECO:0000256" key="8">
    <source>
        <dbReference type="ARBA" id="ARBA00022989"/>
    </source>
</evidence>
<dbReference type="GO" id="GO:0031965">
    <property type="term" value="C:nuclear membrane"/>
    <property type="evidence" value="ECO:0007669"/>
    <property type="project" value="UniProtKB-SubCell"/>
</dbReference>
<name>D5GM18_TUBMM</name>
<evidence type="ECO:0000313" key="14">
    <source>
        <dbReference type="Proteomes" id="UP000006911"/>
    </source>
</evidence>
<evidence type="ECO:0000256" key="4">
    <source>
        <dbReference type="ARBA" id="ARBA00022448"/>
    </source>
</evidence>
<evidence type="ECO:0000256" key="7">
    <source>
        <dbReference type="ARBA" id="ARBA00022927"/>
    </source>
</evidence>
<dbReference type="GO" id="GO:0070631">
    <property type="term" value="P:spindle pole body localization"/>
    <property type="evidence" value="ECO:0007669"/>
    <property type="project" value="TreeGrafter"/>
</dbReference>
<protein>
    <submittedName>
        <fullName evidence="13">(Perigord truffle) hypothetical protein</fullName>
    </submittedName>
</protein>
<dbReference type="GO" id="GO:0006999">
    <property type="term" value="P:nuclear pore organization"/>
    <property type="evidence" value="ECO:0007669"/>
    <property type="project" value="TreeGrafter"/>
</dbReference>
<dbReference type="InterPro" id="IPR019049">
    <property type="entry name" value="Nucleoporin_prot_Ndc1/Nup"/>
</dbReference>
<dbReference type="KEGG" id="tml:GSTUM_00010485001"/>
<dbReference type="PANTHER" id="PTHR13269:SF6">
    <property type="entry name" value="NUCLEOPORIN NDC1"/>
    <property type="match status" value="1"/>
</dbReference>
<keyword evidence="11" id="KW-0472">Membrane</keyword>
<evidence type="ECO:0000256" key="2">
    <source>
        <dbReference type="ARBA" id="ARBA00004567"/>
    </source>
</evidence>
<keyword evidence="4" id="KW-0813">Transport</keyword>
<evidence type="ECO:0000256" key="10">
    <source>
        <dbReference type="ARBA" id="ARBA00023132"/>
    </source>
</evidence>
<dbReference type="GO" id="GO:0070762">
    <property type="term" value="C:nuclear pore transmembrane ring"/>
    <property type="evidence" value="ECO:0007669"/>
    <property type="project" value="TreeGrafter"/>
</dbReference>
<keyword evidence="10" id="KW-0906">Nuclear pore complex</keyword>
<keyword evidence="6" id="KW-0509">mRNA transport</keyword>
<dbReference type="GeneID" id="9187341"/>
<dbReference type="RefSeq" id="XP_002841370.1">
    <property type="nucleotide sequence ID" value="XM_002841324.1"/>
</dbReference>
<dbReference type="PANTHER" id="PTHR13269">
    <property type="entry name" value="NUCLEOPORIN NDC1"/>
    <property type="match status" value="1"/>
</dbReference>
<keyword evidence="5" id="KW-0812">Transmembrane</keyword>
<keyword evidence="7" id="KW-0653">Protein transport</keyword>
<gene>
    <name evidence="13" type="ORF">GSTUM_00010485001</name>
</gene>
<keyword evidence="12" id="KW-0539">Nucleus</keyword>
<keyword evidence="9" id="KW-0811">Translocation</keyword>
<evidence type="ECO:0000256" key="6">
    <source>
        <dbReference type="ARBA" id="ARBA00022816"/>
    </source>
</evidence>
<dbReference type="HOGENOM" id="CLU_963750_0_0_1"/>
<evidence type="ECO:0000256" key="3">
    <source>
        <dbReference type="ARBA" id="ARBA00005760"/>
    </source>
</evidence>
<evidence type="ECO:0000256" key="1">
    <source>
        <dbReference type="ARBA" id="ARBA00004232"/>
    </source>
</evidence>
<dbReference type="AlphaFoldDB" id="D5GM18"/>
<keyword evidence="14" id="KW-1185">Reference proteome</keyword>
<evidence type="ECO:0000256" key="5">
    <source>
        <dbReference type="ARBA" id="ARBA00022692"/>
    </source>
</evidence>